<dbReference type="AlphaFoldDB" id="A0A8K0SQ27"/>
<keyword evidence="2" id="KW-0472">Membrane</keyword>
<comment type="caution">
    <text evidence="3">The sequence shown here is derived from an EMBL/GenBank/DDBJ whole genome shotgun (WGS) entry which is preliminary data.</text>
</comment>
<sequence length="667" mass="77506">MDAPASIQPALPGCQWLVPYGTFLPQISDRHVRFEASDRNGSRDSWWSGSESDDRSSDTQSTRPRVDFYSTTLPSSEFVAEDVMKFERNERLERAKGEYITAVVRTASPSDIAQDAFLSPWRFAVPRHISLLYPRRYRMAPAVDYDCVDLPNLVNLCEEMRYVLQTTVLPSWQHLTTLIPLIEERLLCCTGDPELRLDACWDRRPRGTFLDFGSTRAEPHMPKQWSFLAHCKPETLVSILIEVIEAMNEVRKDMDDEWATESDAQAWYTTPVGNVLERCYARRILIQPLMEEHSKYEKHVIYVLAAIELINTCSKSKRAKTPGDIFSRTALDFDTVDQLLQRPLSEIANRVLYENFRGGRSRSGSRTRSGKLDAFPTAHLKVPVLKRIGFLKVDWTEYMEEHLKFDTTTMTVSIFWFFSHIYDNASWHLFCDRYGCPRNHHSGARRDRSRTRDLTYRQEVMHSYRWLFSEDPGEALEQLLELPIPWWLVPLEDENVSLPWHRSGTWIEKQHLSSSKGSRWAGLFSKVFRFTTGKYRSEVVDKRPTLRTLLKDMNGHRCELPVDCKDLLEYLDEEVESITRPLPYERYPELGPRVRILMQFMEKQKPRGLLALWRDKRDSTSWYTFWTAVVLGVAAFMLALASVGLSGARTWASFQALGRESRPEQQV</sequence>
<gene>
    <name evidence="3" type="ORF">B0I35DRAFT_439788</name>
</gene>
<keyword evidence="2" id="KW-0812">Transmembrane</keyword>
<dbReference type="Proteomes" id="UP000813444">
    <property type="component" value="Unassembled WGS sequence"/>
</dbReference>
<feature type="region of interest" description="Disordered" evidence="1">
    <location>
        <begin position="39"/>
        <end position="65"/>
    </location>
</feature>
<dbReference type="EMBL" id="JAGPNK010000012">
    <property type="protein sequence ID" value="KAH7310844.1"/>
    <property type="molecule type" value="Genomic_DNA"/>
</dbReference>
<name>A0A8K0SQ27_9HYPO</name>
<keyword evidence="4" id="KW-1185">Reference proteome</keyword>
<evidence type="ECO:0000256" key="1">
    <source>
        <dbReference type="SAM" id="MobiDB-lite"/>
    </source>
</evidence>
<protein>
    <submittedName>
        <fullName evidence="3">Uncharacterized protein</fullName>
    </submittedName>
</protein>
<evidence type="ECO:0000313" key="3">
    <source>
        <dbReference type="EMBL" id="KAH7310844.1"/>
    </source>
</evidence>
<proteinExistence type="predicted"/>
<reference evidence="3" key="1">
    <citation type="journal article" date="2021" name="Nat. Commun.">
        <title>Genetic determinants of endophytism in the Arabidopsis root mycobiome.</title>
        <authorList>
            <person name="Mesny F."/>
            <person name="Miyauchi S."/>
            <person name="Thiergart T."/>
            <person name="Pickel B."/>
            <person name="Atanasova L."/>
            <person name="Karlsson M."/>
            <person name="Huettel B."/>
            <person name="Barry K.W."/>
            <person name="Haridas S."/>
            <person name="Chen C."/>
            <person name="Bauer D."/>
            <person name="Andreopoulos W."/>
            <person name="Pangilinan J."/>
            <person name="LaButti K."/>
            <person name="Riley R."/>
            <person name="Lipzen A."/>
            <person name="Clum A."/>
            <person name="Drula E."/>
            <person name="Henrissat B."/>
            <person name="Kohler A."/>
            <person name="Grigoriev I.V."/>
            <person name="Martin F.M."/>
            <person name="Hacquard S."/>
        </authorList>
    </citation>
    <scope>NUCLEOTIDE SEQUENCE</scope>
    <source>
        <strain evidence="3">MPI-CAGE-CH-0235</strain>
    </source>
</reference>
<accession>A0A8K0SQ27</accession>
<keyword evidence="2" id="KW-1133">Transmembrane helix</keyword>
<organism evidence="3 4">
    <name type="scientific">Stachybotrys elegans</name>
    <dbReference type="NCBI Taxonomy" id="80388"/>
    <lineage>
        <taxon>Eukaryota</taxon>
        <taxon>Fungi</taxon>
        <taxon>Dikarya</taxon>
        <taxon>Ascomycota</taxon>
        <taxon>Pezizomycotina</taxon>
        <taxon>Sordariomycetes</taxon>
        <taxon>Hypocreomycetidae</taxon>
        <taxon>Hypocreales</taxon>
        <taxon>Stachybotryaceae</taxon>
        <taxon>Stachybotrys</taxon>
    </lineage>
</organism>
<feature type="transmembrane region" description="Helical" evidence="2">
    <location>
        <begin position="622"/>
        <end position="645"/>
    </location>
</feature>
<dbReference type="OrthoDB" id="5428890at2759"/>
<evidence type="ECO:0000313" key="4">
    <source>
        <dbReference type="Proteomes" id="UP000813444"/>
    </source>
</evidence>
<evidence type="ECO:0000256" key="2">
    <source>
        <dbReference type="SAM" id="Phobius"/>
    </source>
</evidence>